<proteinExistence type="predicted"/>
<dbReference type="PANTHER" id="PTHR23054:SF15">
    <property type="entry name" value="OS08G0515700 PROTEIN"/>
    <property type="match status" value="1"/>
</dbReference>
<organism evidence="1">
    <name type="scientific">Davidia involucrata</name>
    <name type="common">Dove tree</name>
    <dbReference type="NCBI Taxonomy" id="16924"/>
    <lineage>
        <taxon>Eukaryota</taxon>
        <taxon>Viridiplantae</taxon>
        <taxon>Streptophyta</taxon>
        <taxon>Embryophyta</taxon>
        <taxon>Tracheophyta</taxon>
        <taxon>Spermatophyta</taxon>
        <taxon>Magnoliopsida</taxon>
        <taxon>eudicotyledons</taxon>
        <taxon>Gunneridae</taxon>
        <taxon>Pentapetalae</taxon>
        <taxon>asterids</taxon>
        <taxon>Cornales</taxon>
        <taxon>Nyssaceae</taxon>
        <taxon>Davidia</taxon>
    </lineage>
</organism>
<reference evidence="1" key="1">
    <citation type="submission" date="2019-08" db="EMBL/GenBank/DDBJ databases">
        <title>Reference gene set and small RNA set construction with multiple tissues from Davidia involucrata Baill.</title>
        <authorList>
            <person name="Yang H."/>
            <person name="Zhou C."/>
            <person name="Li G."/>
            <person name="Wang J."/>
            <person name="Gao P."/>
            <person name="Wang M."/>
            <person name="Wang R."/>
            <person name="Zhao Y."/>
        </authorList>
    </citation>
    <scope>NUCLEOTIDE SEQUENCE</scope>
    <source>
        <tissue evidence="1">Mixed with DoveR01_LX</tissue>
    </source>
</reference>
<sequence>MAENVFRDLKLAKEEFIQASVYIHKEAKIFLPKILFYFAKDMSLSVHELLEVINGCLSEVQQKSIRRCVKGRPDKYIHWLQQSSTFRYVIHRELAEGRISV</sequence>
<dbReference type="EMBL" id="GHES01013361">
    <property type="protein sequence ID" value="MPA43920.1"/>
    <property type="molecule type" value="Transcribed_RNA"/>
</dbReference>
<evidence type="ECO:0000313" key="1">
    <source>
        <dbReference type="EMBL" id="MPA43920.1"/>
    </source>
</evidence>
<accession>A0A5B6ZHU2</accession>
<protein>
    <submittedName>
        <fullName evidence="1">Uncharacterized protein</fullName>
    </submittedName>
</protein>
<name>A0A5B6ZHU2_DAVIN</name>
<dbReference type="AlphaFoldDB" id="A0A5B6ZHU2"/>
<dbReference type="PANTHER" id="PTHR23054">
    <property type="entry name" value="TERNARY COMPLEX FACTOR MIP1, LEUCINE-ZIPPER-RELATED"/>
    <property type="match status" value="1"/>
</dbReference>
<gene>
    <name evidence="1" type="ORF">Din_013361</name>
</gene>